<evidence type="ECO:0000256" key="3">
    <source>
        <dbReference type="ARBA" id="ARBA00012042"/>
    </source>
</evidence>
<evidence type="ECO:0000313" key="13">
    <source>
        <dbReference type="EMBL" id="GAG15469.1"/>
    </source>
</evidence>
<comment type="similarity">
    <text evidence="2">Belongs to the phosphoribulokinase family.</text>
</comment>
<dbReference type="InterPro" id="IPR006083">
    <property type="entry name" value="PRK/URK"/>
</dbReference>
<comment type="pathway">
    <text evidence="1">Carbohydrate biosynthesis; Calvin cycle.</text>
</comment>
<dbReference type="PANTHER" id="PTHR10285">
    <property type="entry name" value="URIDINE KINASE"/>
    <property type="match status" value="1"/>
</dbReference>
<dbReference type="Gene3D" id="3.40.50.300">
    <property type="entry name" value="P-loop containing nucleotide triphosphate hydrolases"/>
    <property type="match status" value="1"/>
</dbReference>
<dbReference type="SUPFAM" id="SSF52540">
    <property type="entry name" value="P-loop containing nucleoside triphosphate hydrolases"/>
    <property type="match status" value="1"/>
</dbReference>
<keyword evidence="7" id="KW-0547">Nucleotide-binding</keyword>
<evidence type="ECO:0000256" key="9">
    <source>
        <dbReference type="ARBA" id="ARBA00022840"/>
    </source>
</evidence>
<dbReference type="NCBIfam" id="NF005655">
    <property type="entry name" value="PRK07429.1"/>
    <property type="match status" value="1"/>
</dbReference>
<gene>
    <name evidence="13" type="ORF">S01H1_52318</name>
</gene>
<evidence type="ECO:0000256" key="4">
    <source>
        <dbReference type="ARBA" id="ARBA00022531"/>
    </source>
</evidence>
<dbReference type="PROSITE" id="PS00567">
    <property type="entry name" value="PHOSPHORIBULOKINASE"/>
    <property type="match status" value="1"/>
</dbReference>
<keyword evidence="8" id="KW-0418">Kinase</keyword>
<comment type="catalytic activity">
    <reaction evidence="11">
        <text>D-ribulose 5-phosphate + ATP = D-ribulose 1,5-bisphosphate + ADP + H(+)</text>
        <dbReference type="Rhea" id="RHEA:19365"/>
        <dbReference type="ChEBI" id="CHEBI:15378"/>
        <dbReference type="ChEBI" id="CHEBI:30616"/>
        <dbReference type="ChEBI" id="CHEBI:57870"/>
        <dbReference type="ChEBI" id="CHEBI:58121"/>
        <dbReference type="ChEBI" id="CHEBI:456216"/>
        <dbReference type="EC" id="2.7.1.19"/>
    </reaction>
</comment>
<dbReference type="GO" id="GO:0019253">
    <property type="term" value="P:reductive pentose-phosphate cycle"/>
    <property type="evidence" value="ECO:0007669"/>
    <property type="project" value="UniProtKB-KW"/>
</dbReference>
<evidence type="ECO:0000256" key="8">
    <source>
        <dbReference type="ARBA" id="ARBA00022777"/>
    </source>
</evidence>
<evidence type="ECO:0000256" key="1">
    <source>
        <dbReference type="ARBA" id="ARBA00005215"/>
    </source>
</evidence>
<keyword evidence="6" id="KW-0808">Transferase</keyword>
<reference evidence="13" key="1">
    <citation type="journal article" date="2014" name="Front. Microbiol.">
        <title>High frequency of phylogenetically diverse reductive dehalogenase-homologous genes in deep subseafloor sedimentary metagenomes.</title>
        <authorList>
            <person name="Kawai M."/>
            <person name="Futagami T."/>
            <person name="Toyoda A."/>
            <person name="Takaki Y."/>
            <person name="Nishi S."/>
            <person name="Hori S."/>
            <person name="Arai W."/>
            <person name="Tsubouchi T."/>
            <person name="Morono Y."/>
            <person name="Uchiyama I."/>
            <person name="Ito T."/>
            <person name="Fujiyama A."/>
            <person name="Inagaki F."/>
            <person name="Takami H."/>
        </authorList>
    </citation>
    <scope>NUCLEOTIDE SEQUENCE</scope>
    <source>
        <strain evidence="13">Expedition CK06-06</strain>
    </source>
</reference>
<organism evidence="13">
    <name type="scientific">marine sediment metagenome</name>
    <dbReference type="NCBI Taxonomy" id="412755"/>
    <lineage>
        <taxon>unclassified sequences</taxon>
        <taxon>metagenomes</taxon>
        <taxon>ecological metagenomes</taxon>
    </lineage>
</organism>
<comment type="caution">
    <text evidence="13">The sequence shown here is derived from an EMBL/GenBank/DDBJ whole genome shotgun (WGS) entry which is preliminary data.</text>
</comment>
<evidence type="ECO:0000256" key="6">
    <source>
        <dbReference type="ARBA" id="ARBA00022679"/>
    </source>
</evidence>
<dbReference type="InterPro" id="IPR027417">
    <property type="entry name" value="P-loop_NTPase"/>
</dbReference>
<dbReference type="GO" id="GO:0008974">
    <property type="term" value="F:phosphoribulokinase activity"/>
    <property type="evidence" value="ECO:0007669"/>
    <property type="project" value="UniProtKB-EC"/>
</dbReference>
<dbReference type="AlphaFoldDB" id="X0VBM0"/>
<dbReference type="EMBL" id="BARS01033812">
    <property type="protein sequence ID" value="GAG15469.1"/>
    <property type="molecule type" value="Genomic_DNA"/>
</dbReference>
<name>X0VBM0_9ZZZZ</name>
<evidence type="ECO:0000256" key="5">
    <source>
        <dbReference type="ARBA" id="ARBA00022567"/>
    </source>
</evidence>
<evidence type="ECO:0000256" key="7">
    <source>
        <dbReference type="ARBA" id="ARBA00022741"/>
    </source>
</evidence>
<evidence type="ECO:0000259" key="12">
    <source>
        <dbReference type="Pfam" id="PF00485"/>
    </source>
</evidence>
<dbReference type="Pfam" id="PF00485">
    <property type="entry name" value="PRK"/>
    <property type="match status" value="1"/>
</dbReference>
<keyword evidence="5" id="KW-0113">Calvin cycle</keyword>
<protein>
    <recommendedName>
        <fullName evidence="3">phosphoribulokinase</fullName>
        <ecNumber evidence="3">2.7.1.19</ecNumber>
    </recommendedName>
    <alternativeName>
        <fullName evidence="10">Phosphopentokinase</fullName>
    </alternativeName>
</protein>
<dbReference type="InterPro" id="IPR006082">
    <property type="entry name" value="PRK"/>
</dbReference>
<dbReference type="EC" id="2.7.1.19" evidence="3"/>
<keyword evidence="4" id="KW-0602">Photosynthesis</keyword>
<feature type="domain" description="Phosphoribulokinase/uridine kinase" evidence="12">
    <location>
        <begin position="17"/>
        <end position="166"/>
    </location>
</feature>
<dbReference type="PRINTS" id="PR00478">
    <property type="entry name" value="PHRIBLKINASE"/>
</dbReference>
<sequence length="167" mass="18920">MDSNAADAKRVDRPILLGIIGDSAAGKTTLAEGIARTLGEGQVLTICSDDYHLNSRAERAIKRVTALNPECNHIDIFEQHLQLLRSNQPILKPTYNHELGTLGAPRYLSPRPYVIVEGLLGYHTRAMRDCYDVKVFMEPEEELRIKWKIHRDCTTRGYTSEEVKDEL</sequence>
<evidence type="ECO:0000256" key="2">
    <source>
        <dbReference type="ARBA" id="ARBA00009719"/>
    </source>
</evidence>
<evidence type="ECO:0000256" key="11">
    <source>
        <dbReference type="ARBA" id="ARBA00047663"/>
    </source>
</evidence>
<accession>X0VBM0</accession>
<keyword evidence="9" id="KW-0067">ATP-binding</keyword>
<proteinExistence type="inferred from homology"/>
<dbReference type="GO" id="GO:0005524">
    <property type="term" value="F:ATP binding"/>
    <property type="evidence" value="ECO:0007669"/>
    <property type="project" value="UniProtKB-KW"/>
</dbReference>
<feature type="non-terminal residue" evidence="13">
    <location>
        <position position="167"/>
    </location>
</feature>
<evidence type="ECO:0000256" key="10">
    <source>
        <dbReference type="ARBA" id="ARBA00031382"/>
    </source>
</evidence>